<accession>A0ABW6AVD1</accession>
<evidence type="ECO:0000313" key="2">
    <source>
        <dbReference type="Proteomes" id="UP001597512"/>
    </source>
</evidence>
<organism evidence="1 2">
    <name type="scientific">Spirosoma flavum</name>
    <dbReference type="NCBI Taxonomy" id="2048557"/>
    <lineage>
        <taxon>Bacteria</taxon>
        <taxon>Pseudomonadati</taxon>
        <taxon>Bacteroidota</taxon>
        <taxon>Cytophagia</taxon>
        <taxon>Cytophagales</taxon>
        <taxon>Cytophagaceae</taxon>
        <taxon>Spirosoma</taxon>
    </lineage>
</organism>
<evidence type="ECO:0000313" key="1">
    <source>
        <dbReference type="EMBL" id="MFD2938240.1"/>
    </source>
</evidence>
<comment type="caution">
    <text evidence="1">The sequence shown here is derived from an EMBL/GenBank/DDBJ whole genome shotgun (WGS) entry which is preliminary data.</text>
</comment>
<protein>
    <submittedName>
        <fullName evidence="1">IS3 family transposase</fullName>
    </submittedName>
</protein>
<dbReference type="Proteomes" id="UP001597512">
    <property type="component" value="Unassembled WGS sequence"/>
</dbReference>
<reference evidence="2" key="1">
    <citation type="journal article" date="2019" name="Int. J. Syst. Evol. Microbiol.">
        <title>The Global Catalogue of Microorganisms (GCM) 10K type strain sequencing project: providing services to taxonomists for standard genome sequencing and annotation.</title>
        <authorList>
            <consortium name="The Broad Institute Genomics Platform"/>
            <consortium name="The Broad Institute Genome Sequencing Center for Infectious Disease"/>
            <person name="Wu L."/>
            <person name="Ma J."/>
        </authorList>
    </citation>
    <scope>NUCLEOTIDE SEQUENCE [LARGE SCALE GENOMIC DNA]</scope>
    <source>
        <strain evidence="2">KCTC 52490</strain>
    </source>
</reference>
<sequence length="43" mass="5264">MDDARMEIFEYIECCYNRARKHSSLGNKSHEQFEEVYYKNLQS</sequence>
<gene>
    <name evidence="1" type="ORF">ACFS25_31040</name>
</gene>
<keyword evidence="2" id="KW-1185">Reference proteome</keyword>
<name>A0ABW6AVD1_9BACT</name>
<dbReference type="EMBL" id="JBHUOM010000049">
    <property type="protein sequence ID" value="MFD2938240.1"/>
    <property type="molecule type" value="Genomic_DNA"/>
</dbReference>
<proteinExistence type="predicted"/>
<dbReference type="RefSeq" id="WP_381508994.1">
    <property type="nucleotide sequence ID" value="NZ_JBHUOM010000049.1"/>
</dbReference>